<evidence type="ECO:0000256" key="13">
    <source>
        <dbReference type="ARBA" id="ARBA00023136"/>
    </source>
</evidence>
<dbReference type="GO" id="GO:0005509">
    <property type="term" value="F:calcium ion binding"/>
    <property type="evidence" value="ECO:0007669"/>
    <property type="project" value="InterPro"/>
</dbReference>
<dbReference type="GO" id="GO:0010230">
    <property type="term" value="P:alternative respiration"/>
    <property type="evidence" value="ECO:0007669"/>
    <property type="project" value="TreeGrafter"/>
</dbReference>
<keyword evidence="5" id="KW-0679">Respiratory chain</keyword>
<proteinExistence type="inferred from homology"/>
<evidence type="ECO:0000256" key="2">
    <source>
        <dbReference type="ARBA" id="ARBA00004370"/>
    </source>
</evidence>
<dbReference type="GO" id="GO:0016020">
    <property type="term" value="C:membrane"/>
    <property type="evidence" value="ECO:0007669"/>
    <property type="project" value="UniProtKB-SubCell"/>
</dbReference>
<dbReference type="GO" id="GO:0005739">
    <property type="term" value="C:mitochondrion"/>
    <property type="evidence" value="ECO:0007669"/>
    <property type="project" value="TreeGrafter"/>
</dbReference>
<accession>A0A1Z5JUD6</accession>
<keyword evidence="8" id="KW-0106">Calcium</keyword>
<sequence length="440" mass="49277">MIAATSLRRSAPRFLRPVVTAAAGHEKAIYSAIGSQASNYLQQGWKSPLMVQSKFFSTAALDDAVVVQTPGSVTKKLRVLNMDTVKNILKELNAVDRNSDGRIDTDELKQLLRKHNSAFTEDEIVEIGELFYAGKSGGSVSFDRFIEAIDRVVQRQESDTVELDESGNPLKLGSCGNEYLFYKSHGNMDWNIELKHTPPETFVDRLAYNAVKGVRLAFDAATGWNGEITPTKVMNRTIYLETIAAVPGMVAAIVRHFKSLRTMQRDGGMIQMFLDEANNERMHLLTFVRMKNPNALFRAAVVGGQFGFGSVFLLAYMISPHFCHRFVGYVEEEACSTYTKIIQAIEQAPEGTELAAWRTQLAPAIGRAYWKLGETGSVLDLMYAVRADEAEHRDVNHLCSNMKPGQINPVFNTEEKLNTMLLKYVQDIMERDPNKPLQHQ</sequence>
<dbReference type="InterPro" id="IPR038659">
    <property type="entry name" value="AOX_sf"/>
</dbReference>
<dbReference type="InterPro" id="IPR011992">
    <property type="entry name" value="EF-hand-dom_pair"/>
</dbReference>
<keyword evidence="13 14" id="KW-0472">Membrane</keyword>
<name>A0A1Z5JUD6_FISSO</name>
<evidence type="ECO:0000256" key="6">
    <source>
        <dbReference type="ARBA" id="ARBA00022692"/>
    </source>
</evidence>
<dbReference type="Proteomes" id="UP000198406">
    <property type="component" value="Unassembled WGS sequence"/>
</dbReference>
<dbReference type="InterPro" id="IPR002048">
    <property type="entry name" value="EF_hand_dom"/>
</dbReference>
<feature type="transmembrane region" description="Helical" evidence="14">
    <location>
        <begin position="238"/>
        <end position="257"/>
    </location>
</feature>
<dbReference type="Gene3D" id="1.20.1260.140">
    <property type="entry name" value="Alternative oxidase"/>
    <property type="match status" value="1"/>
</dbReference>
<feature type="domain" description="EF-hand" evidence="15">
    <location>
        <begin position="83"/>
        <end position="118"/>
    </location>
</feature>
<evidence type="ECO:0000313" key="16">
    <source>
        <dbReference type="EMBL" id="GAX17388.1"/>
    </source>
</evidence>
<keyword evidence="6 14" id="KW-0812">Transmembrane</keyword>
<evidence type="ECO:0000256" key="14">
    <source>
        <dbReference type="SAM" id="Phobius"/>
    </source>
</evidence>
<dbReference type="Gene3D" id="1.10.238.10">
    <property type="entry name" value="EF-hand"/>
    <property type="match status" value="1"/>
</dbReference>
<dbReference type="PANTHER" id="PTHR31803">
    <property type="entry name" value="ALTERNATIVE OXIDASE"/>
    <property type="match status" value="1"/>
</dbReference>
<evidence type="ECO:0000256" key="4">
    <source>
        <dbReference type="ARBA" id="ARBA00022448"/>
    </source>
</evidence>
<organism evidence="16 17">
    <name type="scientific">Fistulifera solaris</name>
    <name type="common">Oleaginous diatom</name>
    <dbReference type="NCBI Taxonomy" id="1519565"/>
    <lineage>
        <taxon>Eukaryota</taxon>
        <taxon>Sar</taxon>
        <taxon>Stramenopiles</taxon>
        <taxon>Ochrophyta</taxon>
        <taxon>Bacillariophyta</taxon>
        <taxon>Bacillariophyceae</taxon>
        <taxon>Bacillariophycidae</taxon>
        <taxon>Naviculales</taxon>
        <taxon>Naviculaceae</taxon>
        <taxon>Fistulifera</taxon>
    </lineage>
</organism>
<dbReference type="PANTHER" id="PTHR31803:SF3">
    <property type="entry name" value="ALTERNATIVE OXIDASE"/>
    <property type="match status" value="1"/>
</dbReference>
<evidence type="ECO:0000256" key="7">
    <source>
        <dbReference type="ARBA" id="ARBA00022723"/>
    </source>
</evidence>
<comment type="subcellular location">
    <subcellularLocation>
        <location evidence="2">Membrane</location>
    </subcellularLocation>
</comment>
<protein>
    <recommendedName>
        <fullName evidence="15">EF-hand domain-containing protein</fullName>
    </recommendedName>
</protein>
<evidence type="ECO:0000256" key="1">
    <source>
        <dbReference type="ARBA" id="ARBA00001962"/>
    </source>
</evidence>
<dbReference type="PROSITE" id="PS50222">
    <property type="entry name" value="EF_HAND_2"/>
    <property type="match status" value="1"/>
</dbReference>
<keyword evidence="4" id="KW-0813">Transport</keyword>
<dbReference type="AlphaFoldDB" id="A0A1Z5JUD6"/>
<dbReference type="Pfam" id="PF01786">
    <property type="entry name" value="AOX"/>
    <property type="match status" value="1"/>
</dbReference>
<keyword evidence="12" id="KW-0408">Iron</keyword>
<evidence type="ECO:0000256" key="3">
    <source>
        <dbReference type="ARBA" id="ARBA00008388"/>
    </source>
</evidence>
<evidence type="ECO:0000256" key="8">
    <source>
        <dbReference type="ARBA" id="ARBA00022837"/>
    </source>
</evidence>
<keyword evidence="9" id="KW-0249">Electron transport</keyword>
<comment type="cofactor">
    <cofactor evidence="1">
        <name>Fe cation</name>
        <dbReference type="ChEBI" id="CHEBI:24875"/>
    </cofactor>
</comment>
<comment type="caution">
    <text evidence="16">The sequence shown here is derived from an EMBL/GenBank/DDBJ whole genome shotgun (WGS) entry which is preliminary data.</text>
</comment>
<dbReference type="GO" id="GO:0009916">
    <property type="term" value="F:alternative oxidase activity"/>
    <property type="evidence" value="ECO:0007669"/>
    <property type="project" value="InterPro"/>
</dbReference>
<evidence type="ECO:0000256" key="12">
    <source>
        <dbReference type="ARBA" id="ARBA00023004"/>
    </source>
</evidence>
<dbReference type="CDD" id="cd00051">
    <property type="entry name" value="EFh"/>
    <property type="match status" value="1"/>
</dbReference>
<dbReference type="InParanoid" id="A0A1Z5JUD6"/>
<evidence type="ECO:0000256" key="11">
    <source>
        <dbReference type="ARBA" id="ARBA00023002"/>
    </source>
</evidence>
<gene>
    <name evidence="16" type="ORF">FisN_5Hh031</name>
</gene>
<keyword evidence="10 14" id="KW-1133">Transmembrane helix</keyword>
<evidence type="ECO:0000256" key="5">
    <source>
        <dbReference type="ARBA" id="ARBA00022660"/>
    </source>
</evidence>
<dbReference type="InterPro" id="IPR018247">
    <property type="entry name" value="EF_Hand_1_Ca_BS"/>
</dbReference>
<dbReference type="SUPFAM" id="SSF47473">
    <property type="entry name" value="EF-hand"/>
    <property type="match status" value="1"/>
</dbReference>
<dbReference type="InterPro" id="IPR002680">
    <property type="entry name" value="AOX"/>
</dbReference>
<keyword evidence="7" id="KW-0479">Metal-binding</keyword>
<keyword evidence="11" id="KW-0560">Oxidoreductase</keyword>
<dbReference type="OrthoDB" id="16906at2759"/>
<reference evidence="16 17" key="1">
    <citation type="journal article" date="2015" name="Plant Cell">
        <title>Oil accumulation by the oleaginous diatom Fistulifera solaris as revealed by the genome and transcriptome.</title>
        <authorList>
            <person name="Tanaka T."/>
            <person name="Maeda Y."/>
            <person name="Veluchamy A."/>
            <person name="Tanaka M."/>
            <person name="Abida H."/>
            <person name="Marechal E."/>
            <person name="Bowler C."/>
            <person name="Muto M."/>
            <person name="Sunaga Y."/>
            <person name="Tanaka M."/>
            <person name="Yoshino T."/>
            <person name="Taniguchi T."/>
            <person name="Fukuda Y."/>
            <person name="Nemoto M."/>
            <person name="Matsumoto M."/>
            <person name="Wong P.S."/>
            <person name="Aburatani S."/>
            <person name="Fujibuchi W."/>
        </authorList>
    </citation>
    <scope>NUCLEOTIDE SEQUENCE [LARGE SCALE GENOMIC DNA]</scope>
    <source>
        <strain evidence="16 17">JPCC DA0580</strain>
    </source>
</reference>
<evidence type="ECO:0000256" key="9">
    <source>
        <dbReference type="ARBA" id="ARBA00022982"/>
    </source>
</evidence>
<evidence type="ECO:0000259" key="15">
    <source>
        <dbReference type="PROSITE" id="PS50222"/>
    </source>
</evidence>
<feature type="transmembrane region" description="Helical" evidence="14">
    <location>
        <begin position="295"/>
        <end position="318"/>
    </location>
</feature>
<dbReference type="EMBL" id="BDSP01000117">
    <property type="protein sequence ID" value="GAX17388.1"/>
    <property type="molecule type" value="Genomic_DNA"/>
</dbReference>
<comment type="similarity">
    <text evidence="3">Belongs to the alternative oxidase family.</text>
</comment>
<evidence type="ECO:0000256" key="10">
    <source>
        <dbReference type="ARBA" id="ARBA00022989"/>
    </source>
</evidence>
<dbReference type="PROSITE" id="PS00018">
    <property type="entry name" value="EF_HAND_1"/>
    <property type="match status" value="1"/>
</dbReference>
<evidence type="ECO:0000313" key="17">
    <source>
        <dbReference type="Proteomes" id="UP000198406"/>
    </source>
</evidence>
<keyword evidence="17" id="KW-1185">Reference proteome</keyword>